<dbReference type="EMBL" id="CP012678">
    <property type="protein sequence ID" value="ALF60692.1"/>
    <property type="molecule type" value="Genomic_DNA"/>
</dbReference>
<reference evidence="1 2" key="1">
    <citation type="submission" date="2015-09" db="EMBL/GenBank/DDBJ databases">
        <title>Complete genome of Psychrobacter urativorans R10.10B.</title>
        <authorList>
            <person name="See-Too W.S."/>
            <person name="Chan K.G."/>
        </authorList>
    </citation>
    <scope>NUCLEOTIDE SEQUENCE [LARGE SCALE GENOMIC DNA]</scope>
    <source>
        <strain evidence="1 2">R10.10B</strain>
    </source>
</reference>
<keyword evidence="2" id="KW-1185">Reference proteome</keyword>
<organism evidence="1 2">
    <name type="scientific">Psychrobacter urativorans</name>
    <dbReference type="NCBI Taxonomy" id="45610"/>
    <lineage>
        <taxon>Bacteria</taxon>
        <taxon>Pseudomonadati</taxon>
        <taxon>Pseudomonadota</taxon>
        <taxon>Gammaproteobacteria</taxon>
        <taxon>Moraxellales</taxon>
        <taxon>Moraxellaceae</taxon>
        <taxon>Psychrobacter</taxon>
    </lineage>
</organism>
<evidence type="ECO:0008006" key="3">
    <source>
        <dbReference type="Google" id="ProtNLM"/>
    </source>
</evidence>
<dbReference type="KEGG" id="pur:AOC03_01640"/>
<sequence length="218" mass="24669">MIPHGKDMIMKLPIYPLAISGGLALLLSVVGCQSVTIPPVISNPPTQPTTPDSQQTITQQAMHIQRALANNDYAGIINDIHPTKGVRFSMYAYVHLNKDKVFSRAQFAQYLRESKIRFTWGEIDGAGETYIEPLPVYLDNWIDAKKFDNARVTVNKFETRGNMINNVLEAYPGADVVDFVYSGSDKYDGMDWRGMRLVFENYQGKRYLVGIVNDRWTV</sequence>
<accession>A0A0M5MKK9</accession>
<dbReference type="PROSITE" id="PS51257">
    <property type="entry name" value="PROKAR_LIPOPROTEIN"/>
    <property type="match status" value="1"/>
</dbReference>
<dbReference type="AlphaFoldDB" id="A0A0M5MKK9"/>
<evidence type="ECO:0000313" key="1">
    <source>
        <dbReference type="EMBL" id="ALF60692.1"/>
    </source>
</evidence>
<name>A0A0M5MKK9_9GAMM</name>
<gene>
    <name evidence="1" type="ORF">AOC03_01640</name>
</gene>
<protein>
    <recommendedName>
        <fullName evidence="3">Lipoprotein</fullName>
    </recommendedName>
</protein>
<proteinExistence type="predicted"/>
<evidence type="ECO:0000313" key="2">
    <source>
        <dbReference type="Proteomes" id="UP000059847"/>
    </source>
</evidence>
<dbReference type="STRING" id="45610.AOC03_01640"/>
<dbReference type="Proteomes" id="UP000059847">
    <property type="component" value="Chromosome"/>
</dbReference>